<proteinExistence type="predicted"/>
<reference evidence="2" key="1">
    <citation type="submission" date="2017-02" db="EMBL/GenBank/DDBJ databases">
        <authorList>
            <person name="Varghese N."/>
            <person name="Submissions S."/>
        </authorList>
    </citation>
    <scope>NUCLEOTIDE SEQUENCE [LARGE SCALE GENOMIC DNA]</scope>
    <source>
        <strain evidence="2">DSM 22224</strain>
    </source>
</reference>
<protein>
    <submittedName>
        <fullName evidence="1">Uncharacterized protein</fullName>
    </submittedName>
</protein>
<evidence type="ECO:0000313" key="1">
    <source>
        <dbReference type="EMBL" id="SKA30057.1"/>
    </source>
</evidence>
<dbReference type="RefSeq" id="WP_078670580.1">
    <property type="nucleotide sequence ID" value="NZ_FUWZ01000003.1"/>
</dbReference>
<name>A0A1T4SPG3_9BACT</name>
<gene>
    <name evidence="1" type="ORF">SAMN04488128_103214</name>
</gene>
<keyword evidence="2" id="KW-1185">Reference proteome</keyword>
<accession>A0A1T4SPG3</accession>
<evidence type="ECO:0000313" key="2">
    <source>
        <dbReference type="Proteomes" id="UP000190367"/>
    </source>
</evidence>
<dbReference type="AlphaFoldDB" id="A0A1T4SPG3"/>
<dbReference type="Proteomes" id="UP000190367">
    <property type="component" value="Unassembled WGS sequence"/>
</dbReference>
<organism evidence="1 2">
    <name type="scientific">Chitinophaga eiseniae</name>
    <dbReference type="NCBI Taxonomy" id="634771"/>
    <lineage>
        <taxon>Bacteria</taxon>
        <taxon>Pseudomonadati</taxon>
        <taxon>Bacteroidota</taxon>
        <taxon>Chitinophagia</taxon>
        <taxon>Chitinophagales</taxon>
        <taxon>Chitinophagaceae</taxon>
        <taxon>Chitinophaga</taxon>
    </lineage>
</organism>
<dbReference type="STRING" id="634771.SAMN04488128_103214"/>
<sequence length="99" mass="11544">MARTVTITTDVDVDLDEIETYQLIEELGRRMEKRMDKSYSRSSDYITRDEVSELYNMSCRTLGAKSRFTGSLLDQLKFEVFEEAKDRFTLEGLQKALSK</sequence>
<dbReference type="EMBL" id="FUWZ01000003">
    <property type="protein sequence ID" value="SKA30057.1"/>
    <property type="molecule type" value="Genomic_DNA"/>
</dbReference>